<proteinExistence type="predicted"/>
<dbReference type="VEuPathDB" id="CryptoDB:Cvel_23307"/>
<gene>
    <name evidence="1" type="ORF">Cvel_23307</name>
</gene>
<name>A0A0G4GTC9_9ALVE</name>
<dbReference type="AlphaFoldDB" id="A0A0G4GTC9"/>
<protein>
    <submittedName>
        <fullName evidence="1">Uncharacterized protein</fullName>
    </submittedName>
</protein>
<accession>A0A0G4GTC9</accession>
<dbReference type="EMBL" id="CDMZ01001532">
    <property type="protein sequence ID" value="CEM33967.1"/>
    <property type="molecule type" value="Genomic_DNA"/>
</dbReference>
<sequence length="165" mass="18700">MRSVFFTRKFGFSSPYIPALVTTLQYLPSLTEKMSQEVALRLLRTIARGVEIDDYAVVFQRVKPVRMDEDVWASDAFDLTEDQMLENIRKAAQESGEKTFQRCTAAQVFLLVEVVEAEIPLAAATEWHPCQKIPMFTPKALESTLCKACQAINVRPIRRPDGSLD</sequence>
<organism evidence="1">
    <name type="scientific">Chromera velia CCMP2878</name>
    <dbReference type="NCBI Taxonomy" id="1169474"/>
    <lineage>
        <taxon>Eukaryota</taxon>
        <taxon>Sar</taxon>
        <taxon>Alveolata</taxon>
        <taxon>Colpodellida</taxon>
        <taxon>Chromeraceae</taxon>
        <taxon>Chromera</taxon>
    </lineage>
</organism>
<reference evidence="1" key="1">
    <citation type="submission" date="2014-11" db="EMBL/GenBank/DDBJ databases">
        <authorList>
            <person name="Otto D Thomas"/>
            <person name="Naeem Raeece"/>
        </authorList>
    </citation>
    <scope>NUCLEOTIDE SEQUENCE</scope>
</reference>
<evidence type="ECO:0000313" key="1">
    <source>
        <dbReference type="EMBL" id="CEM33967.1"/>
    </source>
</evidence>